<sequence length="330" mass="36603">MIHPKITNKIILITGGIGSIGAELVKNVLNFQPKQIRILDNNEFGLFTAMHQYQGQKNLRFLLGDVRDKDRVNWAMQGADTVFHTAALKHVALNEYSPFESVKTNVLGTQNLLEAALNNNVTTFINISTDKAANPTSTMGASKLLAERLTVGADYYKGKLETAFASVRFGNVLNSSGSVIPIFLEQIKAGRPVTVTDKNMVRYFMTIPDAVELILKAAEIALGGEIFILKMPALKIADLAGVMIETLAKKPITLKVIGKRPGEKLYEKIVTRTEASLALELKDMYVLPTKDNWEYYRKNGGRPVPENGVEPKEFLTKEQIKQLLIKTNII</sequence>
<dbReference type="Gene3D" id="3.40.50.720">
    <property type="entry name" value="NAD(P)-binding Rossmann-like Domain"/>
    <property type="match status" value="1"/>
</dbReference>
<accession>A0A2M7W6J4</accession>
<evidence type="ECO:0000259" key="2">
    <source>
        <dbReference type="Pfam" id="PF02719"/>
    </source>
</evidence>
<gene>
    <name evidence="3" type="ORF">COX59_02095</name>
</gene>
<dbReference type="PANTHER" id="PTHR43318">
    <property type="entry name" value="UDP-N-ACETYLGLUCOSAMINE 4,6-DEHYDRATASE"/>
    <property type="match status" value="1"/>
</dbReference>
<reference evidence="4" key="1">
    <citation type="submission" date="2017-09" db="EMBL/GenBank/DDBJ databases">
        <title>Depth-based differentiation of microbial function through sediment-hosted aquifers and enrichment of novel symbionts in the deep terrestrial subsurface.</title>
        <authorList>
            <person name="Probst A.J."/>
            <person name="Ladd B."/>
            <person name="Jarett J.K."/>
            <person name="Geller-Mcgrath D.E."/>
            <person name="Sieber C.M.K."/>
            <person name="Emerson J.B."/>
            <person name="Anantharaman K."/>
            <person name="Thomas B.C."/>
            <person name="Malmstrom R."/>
            <person name="Stieglmeier M."/>
            <person name="Klingl A."/>
            <person name="Woyke T."/>
            <person name="Ryan C.M."/>
            <person name="Banfield J.F."/>
        </authorList>
    </citation>
    <scope>NUCLEOTIDE SEQUENCE [LARGE SCALE GENOMIC DNA]</scope>
</reference>
<dbReference type="InterPro" id="IPR036291">
    <property type="entry name" value="NAD(P)-bd_dom_sf"/>
</dbReference>
<evidence type="ECO:0000256" key="1">
    <source>
        <dbReference type="ARBA" id="ARBA00007430"/>
    </source>
</evidence>
<evidence type="ECO:0000313" key="3">
    <source>
        <dbReference type="EMBL" id="PJA22770.1"/>
    </source>
</evidence>
<comment type="similarity">
    <text evidence="1">Belongs to the polysaccharide synthase family.</text>
</comment>
<dbReference type="InterPro" id="IPR003869">
    <property type="entry name" value="Polysac_CapD-like"/>
</dbReference>
<dbReference type="Proteomes" id="UP000228627">
    <property type="component" value="Unassembled WGS sequence"/>
</dbReference>
<dbReference type="InterPro" id="IPR051203">
    <property type="entry name" value="Polysaccharide_Synthase-Rel"/>
</dbReference>
<organism evidence="3 4">
    <name type="scientific">Candidatus Beckwithbacteria bacterium CG_4_10_14_0_2_um_filter_47_25</name>
    <dbReference type="NCBI Taxonomy" id="1974493"/>
    <lineage>
        <taxon>Bacteria</taxon>
        <taxon>Candidatus Beckwithiibacteriota</taxon>
    </lineage>
</organism>
<evidence type="ECO:0000313" key="4">
    <source>
        <dbReference type="Proteomes" id="UP000228627"/>
    </source>
</evidence>
<dbReference type="AlphaFoldDB" id="A0A2M7W6J4"/>
<feature type="domain" description="Polysaccharide biosynthesis protein CapD-like" evidence="2">
    <location>
        <begin position="11"/>
        <end position="287"/>
    </location>
</feature>
<comment type="caution">
    <text evidence="3">The sequence shown here is derived from an EMBL/GenBank/DDBJ whole genome shotgun (WGS) entry which is preliminary data.</text>
</comment>
<dbReference type="EMBL" id="PFQG01000080">
    <property type="protein sequence ID" value="PJA22770.1"/>
    <property type="molecule type" value="Genomic_DNA"/>
</dbReference>
<dbReference type="SUPFAM" id="SSF51735">
    <property type="entry name" value="NAD(P)-binding Rossmann-fold domains"/>
    <property type="match status" value="1"/>
</dbReference>
<dbReference type="PANTHER" id="PTHR43318:SF2">
    <property type="entry name" value="UDP-N-ACETYLGLUCOSAMINE 4,6-DEHYDRATASE (INVERTING)"/>
    <property type="match status" value="1"/>
</dbReference>
<dbReference type="Pfam" id="PF02719">
    <property type="entry name" value="Polysacc_synt_2"/>
    <property type="match status" value="1"/>
</dbReference>
<name>A0A2M7W6J4_9BACT</name>
<proteinExistence type="inferred from homology"/>
<protein>
    <recommendedName>
        <fullName evidence="2">Polysaccharide biosynthesis protein CapD-like domain-containing protein</fullName>
    </recommendedName>
</protein>
<dbReference type="CDD" id="cd05237">
    <property type="entry name" value="UDP_invert_4-6DH_SDR_e"/>
    <property type="match status" value="1"/>
</dbReference>